<dbReference type="Gene3D" id="1.50.10.100">
    <property type="entry name" value="Chondroitin AC/alginate lyase"/>
    <property type="match status" value="1"/>
</dbReference>
<accession>B0FDR9</accession>
<gene>
    <name evidence="2" type="primary">odv-e66a</name>
</gene>
<proteinExistence type="predicted"/>
<organism evidence="2 3">
    <name type="scientific">Orgyia leucostigma nucleopolyhedrovirus</name>
    <dbReference type="NCBI Taxonomy" id="490711"/>
    <lineage>
        <taxon>Viruses</taxon>
        <taxon>Viruses incertae sedis</taxon>
        <taxon>Naldaviricetes</taxon>
        <taxon>Lefavirales</taxon>
        <taxon>Baculoviridae</taxon>
        <taxon>Alphabaculovirus</taxon>
        <taxon>Alphabaculovirus orleucostigmae</taxon>
    </lineage>
</organism>
<dbReference type="OrthoDB" id="1386at10239"/>
<dbReference type="Proteomes" id="UP000203316">
    <property type="component" value="Segment"/>
</dbReference>
<keyword evidence="2" id="KW-0261">Viral envelope protein</keyword>
<dbReference type="EMBL" id="EU309041">
    <property type="protein sequence ID" value="ABY65777.1"/>
    <property type="molecule type" value="Genomic_DNA"/>
</dbReference>
<keyword evidence="2" id="KW-0946">Virion</keyword>
<evidence type="ECO:0000313" key="3">
    <source>
        <dbReference type="Proteomes" id="UP000203316"/>
    </source>
</evidence>
<dbReference type="Gene3D" id="2.70.98.100">
    <property type="entry name" value="Baculovirus E66 occlusion-derived virus envelope protein, domain 2"/>
    <property type="match status" value="1"/>
</dbReference>
<reference evidence="2 3" key="1">
    <citation type="submission" date="2007-11" db="EMBL/GenBank/DDBJ databases">
        <title>Sequence and organization of Orgyia leucostigma nucleopolyhedrovirus genome.</title>
        <authorList>
            <person name="Eveleigh R.J.M."/>
            <person name="Lapointe R."/>
            <person name="Graham R.I."/>
            <person name="Lauzon H.A.M."/>
            <person name="Pavlik L."/>
            <person name="Arif B.M."/>
            <person name="Lucarotti C.J."/>
        </authorList>
    </citation>
    <scope>NUCLEOTIDE SEQUENCE [LARGE SCALE GENOMIC DNA]</scope>
    <source>
        <strain evidence="2">CFS-77</strain>
    </source>
</reference>
<dbReference type="Pfam" id="PF04850">
    <property type="entry name" value="Baculo_E66"/>
    <property type="match status" value="1"/>
</dbReference>
<dbReference type="SUPFAM" id="SSF48230">
    <property type="entry name" value="Chondroitin AC/alginate lyase"/>
    <property type="match status" value="1"/>
</dbReference>
<dbReference type="GO" id="GO:0019031">
    <property type="term" value="C:viral envelope"/>
    <property type="evidence" value="ECO:0007669"/>
    <property type="project" value="UniProtKB-KW"/>
</dbReference>
<dbReference type="GeneID" id="5850468"/>
<name>B0FDR9_9ABAC</name>
<dbReference type="InterPro" id="IPR008929">
    <property type="entry name" value="Chondroitin_lyas"/>
</dbReference>
<dbReference type="KEGG" id="vg:5850468"/>
<protein>
    <submittedName>
        <fullName evidence="2">Occlusion-derived virus envelope protein 66a</fullName>
    </submittedName>
</protein>
<keyword evidence="3" id="KW-1185">Reference proteome</keyword>
<dbReference type="RefSeq" id="YP_001650961.1">
    <property type="nucleotide sequence ID" value="NC_010276.1"/>
</dbReference>
<evidence type="ECO:0000259" key="1">
    <source>
        <dbReference type="Pfam" id="PF04850"/>
    </source>
</evidence>
<dbReference type="InterPro" id="IPR043082">
    <property type="entry name" value="Baculo_ODV-E66_core"/>
</dbReference>
<feature type="domain" description="Baculovirus ODV-E66 C-terminal" evidence="1">
    <location>
        <begin position="294"/>
        <end position="635"/>
    </location>
</feature>
<sequence>MSMVIIGVAVTLVAIVIVLVVLIFTQSNPTTPPTLPVDPDVNELPESVSNTELARFETYYLNTLTRKILQETVRIETPTRWFSDDDNIFMNITPYENANDFKILLHTLMGYAVRLIDVNDSLYNDASLRTNLLMTLNVLDRKLPVPAPEFLVPYNFEAEHWYEFAVTLPECLMRLNITLQAHTVTDSIVAKLIHAYLPEPNNSLGWRRSIKFATRMCLPFVYRQMLTGQSLAAIGNQRAVATILSQLHYNLVNVGDGIHQDYVNFVDGAVRNYSYLIDNYFTFDYYNALYDGLVNVNNVDASLQIVGSDQGVIFPALIYKSGLNHVPVLPRLVTFQNGVFAADFSKMVTVRNELYFASQLGPATDVAYYQSNRKYRQHALLWSMTKKIWPNEALLITHRTNTIGLDSGILLLHNNNGLVDLPSEENDFLAQDSTLSYFPRPGYCAVSSLEPTSAAIMSHARYEELDIECYSYTLYHARGLVQLYDRVRCLSASATGETACVILTRDPTQPTGDAAWPTTDLNTHSYNRVTAKHHNVINYKTLPDFSQMYVPSVNMSYSRQTIAASDVNAGTGTCCFSLSVQSVAANDATIVTKLEDNRMTFLMATSGNDLECLFEFPFVILKDNKNRRVSINNARHTDRTVHTIHFDDINRLLSHLSLTVSNLTSDTVQRTEFAFILRDSTGNQMHFNF</sequence>
<dbReference type="InterPro" id="IPR006934">
    <property type="entry name" value="ODV-E66_C_baculovirus"/>
</dbReference>
<evidence type="ECO:0000313" key="2">
    <source>
        <dbReference type="EMBL" id="ABY65777.1"/>
    </source>
</evidence>